<feature type="non-terminal residue" evidence="2">
    <location>
        <position position="1"/>
    </location>
</feature>
<gene>
    <name evidence="2" type="ORF">S01H1_35991</name>
</gene>
<feature type="domain" description="Type II/III secretion system secretin-like" evidence="1">
    <location>
        <begin position="2"/>
        <end position="158"/>
    </location>
</feature>
<dbReference type="GO" id="GO:0015627">
    <property type="term" value="C:type II protein secretion system complex"/>
    <property type="evidence" value="ECO:0007669"/>
    <property type="project" value="TreeGrafter"/>
</dbReference>
<name>X0UL93_9ZZZZ</name>
<dbReference type="GO" id="GO:0009306">
    <property type="term" value="P:protein secretion"/>
    <property type="evidence" value="ECO:0007669"/>
    <property type="project" value="InterPro"/>
</dbReference>
<sequence>LKLLANPTLVALSGEKASFLAGGEFPIPIPQNSGSGATSITIEYREYGVRLTFKPIVLGDGTIRLYVAPEVSELTDVGGVSISGFTVPALLTRKFETTLELSSGQTFAMAGLIKESISATKSRIPGIGDLPVLGPLFRSVRYTKGETELVVFVTASLVEPLSLAQVSPLPGFLHAEPNDWEFYLEGRIESEEPAKIHPDDIERLKQMGLDKLLGPGAWDSSD</sequence>
<dbReference type="PANTHER" id="PTHR30332:SF17">
    <property type="entry name" value="TYPE IV PILIATION SYSTEM PROTEIN DR_0774-RELATED"/>
    <property type="match status" value="1"/>
</dbReference>
<comment type="caution">
    <text evidence="2">The sequence shown here is derived from an EMBL/GenBank/DDBJ whole genome shotgun (WGS) entry which is preliminary data.</text>
</comment>
<dbReference type="InterPro" id="IPR004846">
    <property type="entry name" value="T2SS/T3SS_dom"/>
</dbReference>
<protein>
    <recommendedName>
        <fullName evidence="1">Type II/III secretion system secretin-like domain-containing protein</fullName>
    </recommendedName>
</protein>
<dbReference type="Pfam" id="PF00263">
    <property type="entry name" value="Secretin"/>
    <property type="match status" value="1"/>
</dbReference>
<evidence type="ECO:0000313" key="2">
    <source>
        <dbReference type="EMBL" id="GAG01123.1"/>
    </source>
</evidence>
<dbReference type="InterPro" id="IPR001775">
    <property type="entry name" value="GspD/PilQ"/>
</dbReference>
<dbReference type="InterPro" id="IPR050810">
    <property type="entry name" value="Bact_Secretion_Sys_Channel"/>
</dbReference>
<accession>X0UL93</accession>
<evidence type="ECO:0000259" key="1">
    <source>
        <dbReference type="Pfam" id="PF00263"/>
    </source>
</evidence>
<dbReference type="EMBL" id="BARS01022515">
    <property type="protein sequence ID" value="GAG01123.1"/>
    <property type="molecule type" value="Genomic_DNA"/>
</dbReference>
<proteinExistence type="predicted"/>
<dbReference type="PANTHER" id="PTHR30332">
    <property type="entry name" value="PROBABLE GENERAL SECRETION PATHWAY PROTEIN D"/>
    <property type="match status" value="1"/>
</dbReference>
<dbReference type="AlphaFoldDB" id="X0UL93"/>
<reference evidence="2" key="1">
    <citation type="journal article" date="2014" name="Front. Microbiol.">
        <title>High frequency of phylogenetically diverse reductive dehalogenase-homologous genes in deep subseafloor sedimentary metagenomes.</title>
        <authorList>
            <person name="Kawai M."/>
            <person name="Futagami T."/>
            <person name="Toyoda A."/>
            <person name="Takaki Y."/>
            <person name="Nishi S."/>
            <person name="Hori S."/>
            <person name="Arai W."/>
            <person name="Tsubouchi T."/>
            <person name="Morono Y."/>
            <person name="Uchiyama I."/>
            <person name="Ito T."/>
            <person name="Fujiyama A."/>
            <person name="Inagaki F."/>
            <person name="Takami H."/>
        </authorList>
    </citation>
    <scope>NUCLEOTIDE SEQUENCE</scope>
    <source>
        <strain evidence="2">Expedition CK06-06</strain>
    </source>
</reference>
<dbReference type="PRINTS" id="PR00811">
    <property type="entry name" value="BCTERIALGSPD"/>
</dbReference>
<organism evidence="2">
    <name type="scientific">marine sediment metagenome</name>
    <dbReference type="NCBI Taxonomy" id="412755"/>
    <lineage>
        <taxon>unclassified sequences</taxon>
        <taxon>metagenomes</taxon>
        <taxon>ecological metagenomes</taxon>
    </lineage>
</organism>